<dbReference type="EMBL" id="CP069188">
    <property type="protein sequence ID" value="QRV15999.1"/>
    <property type="molecule type" value="Genomic_DNA"/>
</dbReference>
<evidence type="ECO:0000313" key="2">
    <source>
        <dbReference type="EMBL" id="QRV15999.1"/>
    </source>
</evidence>
<gene>
    <name evidence="2" type="ORF">JMJ58_03630</name>
</gene>
<name>A0A8T8E2M1_9EURY</name>
<keyword evidence="1" id="KW-0175">Coiled coil</keyword>
<dbReference type="RefSeq" id="WP_204748382.1">
    <property type="nucleotide sequence ID" value="NZ_CP069188.1"/>
</dbReference>
<evidence type="ECO:0000313" key="3">
    <source>
        <dbReference type="Proteomes" id="UP000637819"/>
    </source>
</evidence>
<dbReference type="AlphaFoldDB" id="A0A8T8E2M1"/>
<reference evidence="2 3" key="1">
    <citation type="submission" date="2021-01" db="EMBL/GenBank/DDBJ databases">
        <title>Genome Sequence and Methylation Pattern of Haloterrigena salifodinae BOL5-1, An Extremely Halophilic Archaeon from a Bolivian Salt Mine.</title>
        <authorList>
            <person name="DasSarma P."/>
            <person name="Anton B.P."/>
            <person name="DasSarma S.L."/>
            <person name="von Ehrenheim H.A.L."/>
            <person name="Martinez F.L."/>
            <person name="Guzman D."/>
            <person name="Roberts R.J."/>
            <person name="DasSarma S."/>
        </authorList>
    </citation>
    <scope>NUCLEOTIDE SEQUENCE [LARGE SCALE GENOMIC DNA]</scope>
    <source>
        <strain evidence="2 3">BOL5-1</strain>
    </source>
</reference>
<organism evidence="2 3">
    <name type="scientific">Haloterrigena salifodinae</name>
    <dbReference type="NCBI Taxonomy" id="2675099"/>
    <lineage>
        <taxon>Archaea</taxon>
        <taxon>Methanobacteriati</taxon>
        <taxon>Methanobacteriota</taxon>
        <taxon>Stenosarchaea group</taxon>
        <taxon>Halobacteria</taxon>
        <taxon>Halobacteriales</taxon>
        <taxon>Natrialbaceae</taxon>
        <taxon>Haloterrigena</taxon>
    </lineage>
</organism>
<protein>
    <submittedName>
        <fullName evidence="2">Uncharacterized protein</fullName>
    </submittedName>
</protein>
<feature type="coiled-coil region" evidence="1">
    <location>
        <begin position="73"/>
        <end position="100"/>
    </location>
</feature>
<keyword evidence="3" id="KW-1185">Reference proteome</keyword>
<proteinExistence type="predicted"/>
<evidence type="ECO:0000256" key="1">
    <source>
        <dbReference type="SAM" id="Coils"/>
    </source>
</evidence>
<accession>A0A8T8E2M1</accession>
<dbReference type="KEGG" id="hsal:JMJ58_03630"/>
<sequence>MVARRQVRTMIEYILVVLTALLATTCILQRKRYTDLRDEYHHYLDNHECESPTVQRVENHYEDIIDRMQERHAAKLAIQAEEYEEKLEELRQEGKQSLEVNVKHEFDAGDTNE</sequence>
<dbReference type="Proteomes" id="UP000637819">
    <property type="component" value="Chromosome"/>
</dbReference>
<dbReference type="GeneID" id="62874184"/>